<evidence type="ECO:0000256" key="2">
    <source>
        <dbReference type="ARBA" id="ARBA00022801"/>
    </source>
</evidence>
<comment type="caution">
    <text evidence="11">The sequence shown here is derived from an EMBL/GenBank/DDBJ whole genome shotgun (WGS) entry which is preliminary data.</text>
</comment>
<dbReference type="GO" id="GO:0005524">
    <property type="term" value="F:ATP binding"/>
    <property type="evidence" value="ECO:0007669"/>
    <property type="project" value="UniProtKB-UniRule"/>
</dbReference>
<dbReference type="GO" id="GO:0000725">
    <property type="term" value="P:recombinational repair"/>
    <property type="evidence" value="ECO:0007669"/>
    <property type="project" value="TreeGrafter"/>
</dbReference>
<dbReference type="InterPro" id="IPR000212">
    <property type="entry name" value="DNA_helicase_UvrD/REP"/>
</dbReference>
<dbReference type="SUPFAM" id="SSF52540">
    <property type="entry name" value="P-loop containing nucleoside triphosphate hydrolases"/>
    <property type="match status" value="1"/>
</dbReference>
<evidence type="ECO:0000256" key="9">
    <source>
        <dbReference type="PROSITE-ProRule" id="PRU00560"/>
    </source>
</evidence>
<reference evidence="11 12" key="1">
    <citation type="submission" date="2020-08" db="EMBL/GenBank/DDBJ databases">
        <title>Genomic Encyclopedia of Type Strains, Phase IV (KMG-IV): sequencing the most valuable type-strain genomes for metagenomic binning, comparative biology and taxonomic classification.</title>
        <authorList>
            <person name="Goeker M."/>
        </authorList>
    </citation>
    <scope>NUCLEOTIDE SEQUENCE [LARGE SCALE GENOMIC DNA]</scope>
    <source>
        <strain evidence="11 12">DSM 11805</strain>
    </source>
</reference>
<evidence type="ECO:0000256" key="5">
    <source>
        <dbReference type="ARBA" id="ARBA00023235"/>
    </source>
</evidence>
<organism evidence="11 12">
    <name type="scientific">Gracilibacillus halotolerans</name>
    <dbReference type="NCBI Taxonomy" id="74386"/>
    <lineage>
        <taxon>Bacteria</taxon>
        <taxon>Bacillati</taxon>
        <taxon>Bacillota</taxon>
        <taxon>Bacilli</taxon>
        <taxon>Bacillales</taxon>
        <taxon>Bacillaceae</taxon>
        <taxon>Gracilibacillus</taxon>
    </lineage>
</organism>
<dbReference type="PANTHER" id="PTHR11070:SF17">
    <property type="entry name" value="DNA HELICASE IV"/>
    <property type="match status" value="1"/>
</dbReference>
<dbReference type="Proteomes" id="UP000572212">
    <property type="component" value="Unassembled WGS sequence"/>
</dbReference>
<evidence type="ECO:0000256" key="8">
    <source>
        <dbReference type="ARBA" id="ARBA00048988"/>
    </source>
</evidence>
<keyword evidence="4 9" id="KW-0067">ATP-binding</keyword>
<keyword evidence="5" id="KW-0413">Isomerase</keyword>
<evidence type="ECO:0000256" key="7">
    <source>
        <dbReference type="ARBA" id="ARBA00034808"/>
    </source>
</evidence>
<dbReference type="InterPro" id="IPR014017">
    <property type="entry name" value="DNA_helicase_UvrD-like_C"/>
</dbReference>
<dbReference type="InterPro" id="IPR027785">
    <property type="entry name" value="UvrD-like_helicase_C"/>
</dbReference>
<dbReference type="AlphaFoldDB" id="A0A841RIP1"/>
<gene>
    <name evidence="11" type="ORF">GGQ92_001324</name>
</gene>
<feature type="binding site" evidence="9">
    <location>
        <begin position="235"/>
        <end position="242"/>
    </location>
    <ligand>
        <name>ATP</name>
        <dbReference type="ChEBI" id="CHEBI:30616"/>
    </ligand>
</feature>
<dbReference type="EMBL" id="JACHON010000003">
    <property type="protein sequence ID" value="MBB6512541.1"/>
    <property type="molecule type" value="Genomic_DNA"/>
</dbReference>
<evidence type="ECO:0000256" key="3">
    <source>
        <dbReference type="ARBA" id="ARBA00022806"/>
    </source>
</evidence>
<dbReference type="NCBIfam" id="NF041464">
    <property type="entry name" value="HelD_BACSU"/>
    <property type="match status" value="1"/>
</dbReference>
<dbReference type="GO" id="GO:0016787">
    <property type="term" value="F:hydrolase activity"/>
    <property type="evidence" value="ECO:0007669"/>
    <property type="project" value="UniProtKB-UniRule"/>
</dbReference>
<name>A0A841RIP1_9BACI</name>
<dbReference type="GO" id="GO:0005829">
    <property type="term" value="C:cytosol"/>
    <property type="evidence" value="ECO:0007669"/>
    <property type="project" value="TreeGrafter"/>
</dbReference>
<evidence type="ECO:0000256" key="1">
    <source>
        <dbReference type="ARBA" id="ARBA00022741"/>
    </source>
</evidence>
<dbReference type="PROSITE" id="PS51198">
    <property type="entry name" value="UVRD_HELICASE_ATP_BIND"/>
    <property type="match status" value="1"/>
</dbReference>
<evidence type="ECO:0000256" key="4">
    <source>
        <dbReference type="ARBA" id="ARBA00022840"/>
    </source>
</evidence>
<dbReference type="GO" id="GO:0043138">
    <property type="term" value="F:3'-5' DNA helicase activity"/>
    <property type="evidence" value="ECO:0007669"/>
    <property type="project" value="UniProtKB-EC"/>
</dbReference>
<proteinExistence type="predicted"/>
<dbReference type="InterPro" id="IPR027417">
    <property type="entry name" value="P-loop_NTPase"/>
</dbReference>
<dbReference type="Pfam" id="PF00580">
    <property type="entry name" value="UvrD-helicase"/>
    <property type="match status" value="1"/>
</dbReference>
<evidence type="ECO:0000313" key="12">
    <source>
        <dbReference type="Proteomes" id="UP000572212"/>
    </source>
</evidence>
<keyword evidence="2 9" id="KW-0378">Hydrolase</keyword>
<feature type="domain" description="UvrD-like helicase ATP-binding" evidence="10">
    <location>
        <begin position="214"/>
        <end position="613"/>
    </location>
</feature>
<comment type="catalytic activity">
    <reaction evidence="6">
        <text>Couples ATP hydrolysis with the unwinding of duplex DNA by translocating in the 3'-5' direction.</text>
        <dbReference type="EC" id="5.6.2.4"/>
    </reaction>
</comment>
<dbReference type="Gene3D" id="3.40.50.300">
    <property type="entry name" value="P-loop containing nucleotide triphosphate hydrolases"/>
    <property type="match status" value="3"/>
</dbReference>
<sequence length="788" mass="93083">MAEENKHKDWQPEKQRMHQVIDVIKQKIAVLKERAGKLKKDVINIRTEFWDDVTVNIEEMDDKIETEASIKQQVEFLSERERSHGQVSERLSVLDRLKDSPYFGRIDFKEDGKEEKDTIYIGLATVMDEKEEEFYVYDWRAPIASMYYDYPPGPASYETTSDNISGEITLKRQYIIRNGELKGMFDTSLTIGDHLLQSVLGNQANTKMRNIVSTIQKEQNKIIRNERSKVLVIQGAAGSGKTSAALQRVAYLLYRYRETLTSDQIILFSPNPLFSSYVSRVLPELGENNMQQMTFYQFLNKQLDDQFTLENPFDQMEYYLKNNRKSNDPRITAMSYKASMPFKSLVDEFLTNLSEEGLEFRNITFRGELVIPKEAIYQFFYKLDSELSIPARLEKTVHWILRGLKQLEWMEREKDWVLEETELLDKADYVEVHETLQEELRYSEDTFNDFNREEQLLRKLVVQRKLKPLRTKIERLQFVDSLKTFRHLFIEPKWKERKNLPSNWEEICELTDVYLLRKTLLWEDAPAYIYFEKSLFGFTSNQSIQHLFIDEAQDYSPFHFELLKKIFPASRMTLLGDINQAIYAHATEEESLLSENLEEEHERIVLKRSYRSTAPITRFTKEFMDNGHLIEAFERDGELPTVFEASQRRTIEDKIIETIQEYLNKGYETIAIIGKTIEECESIHKKMKKRMPLHFINHESHTFNRGIVVIPAYLAKGIEFDAVIIPDASIDHYKDELERNLFYTACTRAMHELSMFTRKEPCRFIKEVPASYYKHYKIFHIKSGQHDT</sequence>
<dbReference type="PANTHER" id="PTHR11070">
    <property type="entry name" value="UVRD / RECB / PCRA DNA HELICASE FAMILY MEMBER"/>
    <property type="match status" value="1"/>
</dbReference>
<dbReference type="InterPro" id="IPR048228">
    <property type="entry name" value="HelD_bacillota"/>
</dbReference>
<evidence type="ECO:0000259" key="10">
    <source>
        <dbReference type="PROSITE" id="PS51198"/>
    </source>
</evidence>
<dbReference type="InterPro" id="IPR014016">
    <property type="entry name" value="UvrD-like_ATP-bd"/>
</dbReference>
<dbReference type="EC" id="5.6.2.4" evidence="7"/>
<keyword evidence="1 9" id="KW-0547">Nucleotide-binding</keyword>
<protein>
    <recommendedName>
        <fullName evidence="7">DNA 3'-5' helicase</fullName>
        <ecNumber evidence="7">5.6.2.4</ecNumber>
    </recommendedName>
</protein>
<keyword evidence="3 9" id="KW-0347">Helicase</keyword>
<dbReference type="RefSeq" id="WP_184245922.1">
    <property type="nucleotide sequence ID" value="NZ_BAAACU010000058.1"/>
</dbReference>
<accession>A0A841RIP1</accession>
<dbReference type="Pfam" id="PF13538">
    <property type="entry name" value="UvrD_C_2"/>
    <property type="match status" value="1"/>
</dbReference>
<evidence type="ECO:0000256" key="6">
    <source>
        <dbReference type="ARBA" id="ARBA00034617"/>
    </source>
</evidence>
<evidence type="ECO:0000313" key="11">
    <source>
        <dbReference type="EMBL" id="MBB6512541.1"/>
    </source>
</evidence>
<keyword evidence="12" id="KW-1185">Reference proteome</keyword>
<dbReference type="GO" id="GO:0003677">
    <property type="term" value="F:DNA binding"/>
    <property type="evidence" value="ECO:0007669"/>
    <property type="project" value="InterPro"/>
</dbReference>
<dbReference type="Pfam" id="PF13361">
    <property type="entry name" value="UvrD_C"/>
    <property type="match status" value="1"/>
</dbReference>
<comment type="catalytic activity">
    <reaction evidence="8">
        <text>ATP + H2O = ADP + phosphate + H(+)</text>
        <dbReference type="Rhea" id="RHEA:13065"/>
        <dbReference type="ChEBI" id="CHEBI:15377"/>
        <dbReference type="ChEBI" id="CHEBI:15378"/>
        <dbReference type="ChEBI" id="CHEBI:30616"/>
        <dbReference type="ChEBI" id="CHEBI:43474"/>
        <dbReference type="ChEBI" id="CHEBI:456216"/>
        <dbReference type="EC" id="5.6.2.4"/>
    </reaction>
</comment>